<dbReference type="EMBL" id="DVNC01000050">
    <property type="protein sequence ID" value="HIU53861.1"/>
    <property type="molecule type" value="Genomic_DNA"/>
</dbReference>
<protein>
    <submittedName>
        <fullName evidence="2">Lysophospholipid acyltransferase family protein</fullName>
    </submittedName>
</protein>
<proteinExistence type="predicted"/>
<keyword evidence="2" id="KW-0012">Acyltransferase</keyword>
<sequence length="255" mass="28857">MPLRKRCKKFFKSLLQSRLVLAAISTLIYWYARLVGRTTEWQTQGVDELYRVWEKEGSFIFIGWHGRAMMLPYFWNRSHPLNALVSLHHDGRMIAGLLEKFGMGTIGGSSTENGKNAALELMRSLQKGEAIAIIPDGPKGPSMTLSRSAVYFAQKSGKPIIGATYSIAGSKIVEKSWDKMMLPKPFSRGCYYATEAFYIPADADETRLEEYRRTIENRLNQLTWEADKAMGIKHIEKGTVARKRYPAPAPKSEKA</sequence>
<reference evidence="2" key="1">
    <citation type="submission" date="2020-10" db="EMBL/GenBank/DDBJ databases">
        <authorList>
            <person name="Gilroy R."/>
        </authorList>
    </citation>
    <scope>NUCLEOTIDE SEQUENCE</scope>
    <source>
        <strain evidence="2">ChiW3-316</strain>
    </source>
</reference>
<name>A0A9D1M5A5_9PROT</name>
<keyword evidence="2" id="KW-0808">Transferase</keyword>
<comment type="caution">
    <text evidence="2">The sequence shown here is derived from an EMBL/GenBank/DDBJ whole genome shotgun (WGS) entry which is preliminary data.</text>
</comment>
<dbReference type="GO" id="GO:0016746">
    <property type="term" value="F:acyltransferase activity"/>
    <property type="evidence" value="ECO:0007669"/>
    <property type="project" value="UniProtKB-KW"/>
</dbReference>
<evidence type="ECO:0000259" key="1">
    <source>
        <dbReference type="Pfam" id="PF04028"/>
    </source>
</evidence>
<dbReference type="InterPro" id="IPR007172">
    <property type="entry name" value="DUF374"/>
</dbReference>
<dbReference type="CDD" id="cd07983">
    <property type="entry name" value="LPLAT_DUF374-like"/>
    <property type="match status" value="1"/>
</dbReference>
<dbReference type="Pfam" id="PF04028">
    <property type="entry name" value="DUF374"/>
    <property type="match status" value="1"/>
</dbReference>
<evidence type="ECO:0000313" key="3">
    <source>
        <dbReference type="Proteomes" id="UP000824107"/>
    </source>
</evidence>
<feature type="domain" description="DUF374" evidence="1">
    <location>
        <begin position="74"/>
        <end position="141"/>
    </location>
</feature>
<reference evidence="2" key="2">
    <citation type="journal article" date="2021" name="PeerJ">
        <title>Extensive microbial diversity within the chicken gut microbiome revealed by metagenomics and culture.</title>
        <authorList>
            <person name="Gilroy R."/>
            <person name="Ravi A."/>
            <person name="Getino M."/>
            <person name="Pursley I."/>
            <person name="Horton D.L."/>
            <person name="Alikhan N.F."/>
            <person name="Baker D."/>
            <person name="Gharbi K."/>
            <person name="Hall N."/>
            <person name="Watson M."/>
            <person name="Adriaenssens E.M."/>
            <person name="Foster-Nyarko E."/>
            <person name="Jarju S."/>
            <person name="Secka A."/>
            <person name="Antonio M."/>
            <person name="Oren A."/>
            <person name="Chaudhuri R.R."/>
            <person name="La Ragione R."/>
            <person name="Hildebrand F."/>
            <person name="Pallen M.J."/>
        </authorList>
    </citation>
    <scope>NUCLEOTIDE SEQUENCE</scope>
    <source>
        <strain evidence="2">ChiW3-316</strain>
    </source>
</reference>
<evidence type="ECO:0000313" key="2">
    <source>
        <dbReference type="EMBL" id="HIU53861.1"/>
    </source>
</evidence>
<gene>
    <name evidence="2" type="ORF">IAD20_07255</name>
</gene>
<organism evidence="2 3">
    <name type="scientific">Candidatus Scatocola faecipullorum</name>
    <dbReference type="NCBI Taxonomy" id="2840917"/>
    <lineage>
        <taxon>Bacteria</taxon>
        <taxon>Pseudomonadati</taxon>
        <taxon>Pseudomonadota</taxon>
        <taxon>Alphaproteobacteria</taxon>
        <taxon>Rhodospirillales</taxon>
        <taxon>Rhodospirillaceae</taxon>
        <taxon>Rhodospirillaceae incertae sedis</taxon>
        <taxon>Candidatus Scatocola</taxon>
    </lineage>
</organism>
<dbReference type="AlphaFoldDB" id="A0A9D1M5A5"/>
<accession>A0A9D1M5A5</accession>
<dbReference type="Proteomes" id="UP000824107">
    <property type="component" value="Unassembled WGS sequence"/>
</dbReference>